<gene>
    <name evidence="2" type="ORF">CALMAC_LOCUS12950</name>
</gene>
<reference evidence="2 3" key="1">
    <citation type="submission" date="2019-01" db="EMBL/GenBank/DDBJ databases">
        <authorList>
            <person name="Sayadi A."/>
        </authorList>
    </citation>
    <scope>NUCLEOTIDE SEQUENCE [LARGE SCALE GENOMIC DNA]</scope>
</reference>
<evidence type="ECO:0000313" key="3">
    <source>
        <dbReference type="Proteomes" id="UP000410492"/>
    </source>
</evidence>
<protein>
    <recommendedName>
        <fullName evidence="1">C2H2-type domain-containing protein</fullName>
    </recommendedName>
</protein>
<dbReference type="PROSITE" id="PS00028">
    <property type="entry name" value="ZINC_FINGER_C2H2_1"/>
    <property type="match status" value="2"/>
</dbReference>
<keyword evidence="3" id="KW-1185">Reference proteome</keyword>
<evidence type="ECO:0000313" key="2">
    <source>
        <dbReference type="EMBL" id="VEN52999.1"/>
    </source>
</evidence>
<dbReference type="Proteomes" id="UP000410492">
    <property type="component" value="Unassembled WGS sequence"/>
</dbReference>
<accession>A0A653CYQ5</accession>
<dbReference type="InterPro" id="IPR013087">
    <property type="entry name" value="Znf_C2H2_type"/>
</dbReference>
<dbReference type="SMART" id="SM00355">
    <property type="entry name" value="ZnF_C2H2"/>
    <property type="match status" value="3"/>
</dbReference>
<name>A0A653CYQ5_CALMS</name>
<dbReference type="AlphaFoldDB" id="A0A653CYQ5"/>
<feature type="domain" description="C2H2-type" evidence="1">
    <location>
        <begin position="16"/>
        <end position="37"/>
    </location>
</feature>
<dbReference type="EMBL" id="CAACVG010009359">
    <property type="protein sequence ID" value="VEN52999.1"/>
    <property type="molecule type" value="Genomic_DNA"/>
</dbReference>
<organism evidence="2 3">
    <name type="scientific">Callosobruchus maculatus</name>
    <name type="common">Southern cowpea weevil</name>
    <name type="synonym">Pulse bruchid</name>
    <dbReference type="NCBI Taxonomy" id="64391"/>
    <lineage>
        <taxon>Eukaryota</taxon>
        <taxon>Metazoa</taxon>
        <taxon>Ecdysozoa</taxon>
        <taxon>Arthropoda</taxon>
        <taxon>Hexapoda</taxon>
        <taxon>Insecta</taxon>
        <taxon>Pterygota</taxon>
        <taxon>Neoptera</taxon>
        <taxon>Endopterygota</taxon>
        <taxon>Coleoptera</taxon>
        <taxon>Polyphaga</taxon>
        <taxon>Cucujiformia</taxon>
        <taxon>Chrysomeloidea</taxon>
        <taxon>Chrysomelidae</taxon>
        <taxon>Bruchinae</taxon>
        <taxon>Bruchini</taxon>
        <taxon>Callosobruchus</taxon>
    </lineage>
</organism>
<feature type="domain" description="C2H2-type" evidence="1">
    <location>
        <begin position="47"/>
        <end position="68"/>
    </location>
</feature>
<proteinExistence type="predicted"/>
<sequence>MSMHSGAGSSGELMSCEHCTATFKVEKSLDEHVVKKHPDFISSPNTCQHCKATFKIKRSLDDHIIKKHPKFATTVTCKVHFCTKCTFKTTLKSSLDKHMFIKHSDAAFCSKNACQHCNATFTTILTVCHQLLEKYTNRTGIYRLIFIANNLILLHVLKKHLSWIPSVNK</sequence>
<dbReference type="Gene3D" id="3.30.160.60">
    <property type="entry name" value="Classic Zinc Finger"/>
    <property type="match status" value="1"/>
</dbReference>
<dbReference type="OrthoDB" id="3561125at2759"/>
<evidence type="ECO:0000259" key="1">
    <source>
        <dbReference type="PROSITE" id="PS00028"/>
    </source>
</evidence>